<feature type="compositionally biased region" description="Low complexity" evidence="1">
    <location>
        <begin position="33"/>
        <end position="52"/>
    </location>
</feature>
<dbReference type="HOGENOM" id="CLU_060799_0_0_1"/>
<evidence type="ECO:0000313" key="3">
    <source>
        <dbReference type="Proteomes" id="UP000053989"/>
    </source>
</evidence>
<gene>
    <name evidence="2" type="ORF">SCLCIDRAFT_23218</name>
</gene>
<accession>A0A0C3DW54</accession>
<dbReference type="AlphaFoldDB" id="A0A0C3DW54"/>
<dbReference type="InParanoid" id="A0A0C3DW54"/>
<dbReference type="Proteomes" id="UP000053989">
    <property type="component" value="Unassembled WGS sequence"/>
</dbReference>
<name>A0A0C3DW54_9AGAM</name>
<reference evidence="3" key="2">
    <citation type="submission" date="2015-01" db="EMBL/GenBank/DDBJ databases">
        <title>Evolutionary Origins and Diversification of the Mycorrhizal Mutualists.</title>
        <authorList>
            <consortium name="DOE Joint Genome Institute"/>
            <consortium name="Mycorrhizal Genomics Consortium"/>
            <person name="Kohler A."/>
            <person name="Kuo A."/>
            <person name="Nagy L.G."/>
            <person name="Floudas D."/>
            <person name="Copeland A."/>
            <person name="Barry K.W."/>
            <person name="Cichocki N."/>
            <person name="Veneault-Fourrey C."/>
            <person name="LaButti K."/>
            <person name="Lindquist E.A."/>
            <person name="Lipzen A."/>
            <person name="Lundell T."/>
            <person name="Morin E."/>
            <person name="Murat C."/>
            <person name="Riley R."/>
            <person name="Ohm R."/>
            <person name="Sun H."/>
            <person name="Tunlid A."/>
            <person name="Henrissat B."/>
            <person name="Grigoriev I.V."/>
            <person name="Hibbett D.S."/>
            <person name="Martin F."/>
        </authorList>
    </citation>
    <scope>NUCLEOTIDE SEQUENCE [LARGE SCALE GENOMIC DNA]</scope>
    <source>
        <strain evidence="3">Foug A</strain>
    </source>
</reference>
<sequence length="371" mass="41174">MLLTTPSMTSSTWMPTRYPKTRSHPRPSPAIVSPPVITTAPAVASTSSVPATANTNPGKPDKGKGRQRTAVATPSPSPVDTAPSSVSTASIELTPEQHVCLVWMLKRLDEWLTQGWQPGVDKLRLRNMAEIFNSAEAVAEGSLSNIRRADLAWRLADSEGWEKSAGSSIMGAIDIQVTKLNWMTADALRAYQDLLYRKKWVEEIRDQTYRRGFDLKGWMAHLEELATYAQNGMKAADYLLVRQLPSFRRMMKHAGLWPDTSPLLAERLVSSGSTSCSLFVNLPPEPTLSVPAMLLVRSLTCHSPWSRQEINFDTFSRVVDRSLTPTHLEHTVAFAATPSDIGQPTITEIVDQFMEDLLTQEFSPIVLDEDI</sequence>
<protein>
    <submittedName>
        <fullName evidence="2">Uncharacterized protein</fullName>
    </submittedName>
</protein>
<feature type="compositionally biased region" description="Low complexity" evidence="1">
    <location>
        <begin position="1"/>
        <end position="16"/>
    </location>
</feature>
<dbReference type="EMBL" id="KN822026">
    <property type="protein sequence ID" value="KIM64805.1"/>
    <property type="molecule type" value="Genomic_DNA"/>
</dbReference>
<organism evidence="2 3">
    <name type="scientific">Scleroderma citrinum Foug A</name>
    <dbReference type="NCBI Taxonomy" id="1036808"/>
    <lineage>
        <taxon>Eukaryota</taxon>
        <taxon>Fungi</taxon>
        <taxon>Dikarya</taxon>
        <taxon>Basidiomycota</taxon>
        <taxon>Agaricomycotina</taxon>
        <taxon>Agaricomycetes</taxon>
        <taxon>Agaricomycetidae</taxon>
        <taxon>Boletales</taxon>
        <taxon>Sclerodermatineae</taxon>
        <taxon>Sclerodermataceae</taxon>
        <taxon>Scleroderma</taxon>
    </lineage>
</organism>
<evidence type="ECO:0000256" key="1">
    <source>
        <dbReference type="SAM" id="MobiDB-lite"/>
    </source>
</evidence>
<evidence type="ECO:0000313" key="2">
    <source>
        <dbReference type="EMBL" id="KIM64805.1"/>
    </source>
</evidence>
<keyword evidence="3" id="KW-1185">Reference proteome</keyword>
<feature type="region of interest" description="Disordered" evidence="1">
    <location>
        <begin position="1"/>
        <end position="89"/>
    </location>
</feature>
<proteinExistence type="predicted"/>
<reference evidence="2 3" key="1">
    <citation type="submission" date="2014-04" db="EMBL/GenBank/DDBJ databases">
        <authorList>
            <consortium name="DOE Joint Genome Institute"/>
            <person name="Kuo A."/>
            <person name="Kohler A."/>
            <person name="Nagy L.G."/>
            <person name="Floudas D."/>
            <person name="Copeland A."/>
            <person name="Barry K.W."/>
            <person name="Cichocki N."/>
            <person name="Veneault-Fourrey C."/>
            <person name="LaButti K."/>
            <person name="Lindquist E.A."/>
            <person name="Lipzen A."/>
            <person name="Lundell T."/>
            <person name="Morin E."/>
            <person name="Murat C."/>
            <person name="Sun H."/>
            <person name="Tunlid A."/>
            <person name="Henrissat B."/>
            <person name="Grigoriev I.V."/>
            <person name="Hibbett D.S."/>
            <person name="Martin F."/>
            <person name="Nordberg H.P."/>
            <person name="Cantor M.N."/>
            <person name="Hua S.X."/>
        </authorList>
    </citation>
    <scope>NUCLEOTIDE SEQUENCE [LARGE SCALE GENOMIC DNA]</scope>
    <source>
        <strain evidence="2 3">Foug A</strain>
    </source>
</reference>